<dbReference type="InterPro" id="IPR013154">
    <property type="entry name" value="ADH-like_N"/>
</dbReference>
<dbReference type="SUPFAM" id="SSF51735">
    <property type="entry name" value="NAD(P)-binding Rossmann-fold domains"/>
    <property type="match status" value="1"/>
</dbReference>
<dbReference type="AlphaFoldDB" id="A0A2G0QFQ5"/>
<evidence type="ECO:0000256" key="2">
    <source>
        <dbReference type="ARBA" id="ARBA00022723"/>
    </source>
</evidence>
<organism evidence="7 9">
    <name type="scientific">Xenorhabdus hominickii</name>
    <dbReference type="NCBI Taxonomy" id="351679"/>
    <lineage>
        <taxon>Bacteria</taxon>
        <taxon>Pseudomonadati</taxon>
        <taxon>Pseudomonadota</taxon>
        <taxon>Gammaproteobacteria</taxon>
        <taxon>Enterobacterales</taxon>
        <taxon>Morganellaceae</taxon>
        <taxon>Xenorhabdus</taxon>
    </lineage>
</organism>
<keyword evidence="2" id="KW-0479">Metal-binding</keyword>
<keyword evidence="3" id="KW-0862">Zinc</keyword>
<dbReference type="SMART" id="SM00829">
    <property type="entry name" value="PKS_ER"/>
    <property type="match status" value="1"/>
</dbReference>
<reference evidence="7 9" key="2">
    <citation type="journal article" date="2017" name="Nat. Microbiol.">
        <title>Natural product diversity associated with the nematode symbionts Photorhabdus and Xenorhabdus.</title>
        <authorList>
            <person name="Tobias N.J."/>
            <person name="Wolff H."/>
            <person name="Djahanschiri B."/>
            <person name="Grundmann F."/>
            <person name="Kronenwerth M."/>
            <person name="Shi Y.M."/>
            <person name="Simonyi S."/>
            <person name="Grun P."/>
            <person name="Shapiro-Ilan D."/>
            <person name="Pidot S.J."/>
            <person name="Stinear T.P."/>
            <person name="Ebersberger I."/>
            <person name="Bode H.B."/>
        </authorList>
    </citation>
    <scope>NUCLEOTIDE SEQUENCE [LARGE SCALE GENOMIC DNA]</scope>
    <source>
        <strain evidence="7 9">DSM 17903</strain>
    </source>
</reference>
<evidence type="ECO:0000259" key="5">
    <source>
        <dbReference type="SMART" id="SM00829"/>
    </source>
</evidence>
<evidence type="ECO:0000313" key="6">
    <source>
        <dbReference type="EMBL" id="AOM42061.1"/>
    </source>
</evidence>
<evidence type="ECO:0000313" key="7">
    <source>
        <dbReference type="EMBL" id="PHM58054.1"/>
    </source>
</evidence>
<dbReference type="Gene3D" id="3.40.50.720">
    <property type="entry name" value="NAD(P)-binding Rossmann-like Domain"/>
    <property type="match status" value="1"/>
</dbReference>
<dbReference type="STRING" id="351679.A9255_16745"/>
<keyword evidence="8" id="KW-1185">Reference proteome</keyword>
<dbReference type="EMBL" id="NJAI01000001">
    <property type="protein sequence ID" value="PHM58054.1"/>
    <property type="molecule type" value="Genomic_DNA"/>
</dbReference>
<dbReference type="GO" id="GO:0008270">
    <property type="term" value="F:zinc ion binding"/>
    <property type="evidence" value="ECO:0007669"/>
    <property type="project" value="InterPro"/>
</dbReference>
<proteinExistence type="predicted"/>
<feature type="domain" description="Enoyl reductase (ER)" evidence="5">
    <location>
        <begin position="7"/>
        <end position="326"/>
    </location>
</feature>
<dbReference type="SUPFAM" id="SSF50129">
    <property type="entry name" value="GroES-like"/>
    <property type="match status" value="1"/>
</dbReference>
<dbReference type="Proteomes" id="UP000225433">
    <property type="component" value="Unassembled WGS sequence"/>
</dbReference>
<dbReference type="Pfam" id="PF16912">
    <property type="entry name" value="Glu_dehyd_C"/>
    <property type="match status" value="1"/>
</dbReference>
<dbReference type="InterPro" id="IPR036291">
    <property type="entry name" value="NAD(P)-bd_dom_sf"/>
</dbReference>
<dbReference type="PANTHER" id="PTHR43401:SF2">
    <property type="entry name" value="L-THREONINE 3-DEHYDROGENASE"/>
    <property type="match status" value="1"/>
</dbReference>
<dbReference type="GO" id="GO:0016616">
    <property type="term" value="F:oxidoreductase activity, acting on the CH-OH group of donors, NAD or NADP as acceptor"/>
    <property type="evidence" value="ECO:0007669"/>
    <property type="project" value="UniProtKB-ARBA"/>
</dbReference>
<dbReference type="InterPro" id="IPR050129">
    <property type="entry name" value="Zn_alcohol_dh"/>
</dbReference>
<dbReference type="PROSITE" id="PS00059">
    <property type="entry name" value="ADH_ZINC"/>
    <property type="match status" value="1"/>
</dbReference>
<dbReference type="Pfam" id="PF08240">
    <property type="entry name" value="ADH_N"/>
    <property type="match status" value="1"/>
</dbReference>
<sequence length="353" mass="38306">MKALKFNQIWDVEIQEVEPLHCIEPDDVVVDIAVCGICGTDVGIITGSYPVAVPGTTLGHETTGVVAQVGSGVTRFQIGDRVVINPTYSCGHCRMCQTGNLNHCEMKLGTEAGVSYDGAFAEQYLAKEGYLIKLADHVSMEAASLTEPLSCTLTGVDKLGITHTNIRAAVAGSGPMGMLYLWALHERGVNAFMIEKNPNRVQFASQNLPAECRLYTDFAEALVKEYGDQAALIDLCVDTTGQLTEYVFDHLAPGGKLLNVALKDKHASLDILKIADKSLSVIGSIDSLNNSFERAYAMIRDRVIPADRLVSQVFDFEDYQQAFLTVGCDIAAKTQIPLSTPNCKVLLRLSDLK</sequence>
<protein>
    <submittedName>
        <fullName evidence="6">Zinc-binding dehydrogenase</fullName>
    </submittedName>
    <submittedName>
        <fullName evidence="7">Zinc-type alcohol dehydrogenase AdhD</fullName>
    </submittedName>
</protein>
<evidence type="ECO:0000256" key="1">
    <source>
        <dbReference type="ARBA" id="ARBA00001947"/>
    </source>
</evidence>
<evidence type="ECO:0000256" key="3">
    <source>
        <dbReference type="ARBA" id="ARBA00022833"/>
    </source>
</evidence>
<accession>A0A2G0QFQ5</accession>
<dbReference type="KEGG" id="xho:A9255_16745"/>
<dbReference type="PANTHER" id="PTHR43401">
    <property type="entry name" value="L-THREONINE 3-DEHYDROGENASE"/>
    <property type="match status" value="1"/>
</dbReference>
<dbReference type="Gene3D" id="3.90.180.10">
    <property type="entry name" value="Medium-chain alcohol dehydrogenases, catalytic domain"/>
    <property type="match status" value="1"/>
</dbReference>
<keyword evidence="4" id="KW-0560">Oxidoreductase</keyword>
<dbReference type="RefSeq" id="WP_069317710.1">
    <property type="nucleotide sequence ID" value="NZ_CAWNQJ010000001.1"/>
</dbReference>
<dbReference type="OrthoDB" id="9773078at2"/>
<gene>
    <name evidence="6" type="ORF">A9255_16745</name>
    <name evidence="7" type="ORF">Xhom_01060</name>
</gene>
<dbReference type="InterPro" id="IPR031640">
    <property type="entry name" value="Glu_dehyd_C"/>
</dbReference>
<evidence type="ECO:0000313" key="9">
    <source>
        <dbReference type="Proteomes" id="UP000225433"/>
    </source>
</evidence>
<name>A0A2G0QFQ5_XENHO</name>
<dbReference type="InterPro" id="IPR002328">
    <property type="entry name" value="ADH_Zn_CS"/>
</dbReference>
<evidence type="ECO:0000313" key="8">
    <source>
        <dbReference type="Proteomes" id="UP000094600"/>
    </source>
</evidence>
<comment type="cofactor">
    <cofactor evidence="1">
        <name>Zn(2+)</name>
        <dbReference type="ChEBI" id="CHEBI:29105"/>
    </cofactor>
</comment>
<evidence type="ECO:0000256" key="4">
    <source>
        <dbReference type="ARBA" id="ARBA00023002"/>
    </source>
</evidence>
<dbReference type="Proteomes" id="UP000094600">
    <property type="component" value="Chromosome"/>
</dbReference>
<dbReference type="InterPro" id="IPR020843">
    <property type="entry name" value="ER"/>
</dbReference>
<dbReference type="InterPro" id="IPR011032">
    <property type="entry name" value="GroES-like_sf"/>
</dbReference>
<reference evidence="6 8" key="1">
    <citation type="submission" date="2016-06" db="EMBL/GenBank/DDBJ databases">
        <title>Bacterial characters and pathogenicity of Xenorhabdus hominickii from an entomopathogenic nematode, Steinernema monticolum.</title>
        <authorList>
            <person name="Park Y."/>
            <person name="Kim Y."/>
        </authorList>
    </citation>
    <scope>NUCLEOTIDE SEQUENCE [LARGE SCALE GENOMIC DNA]</scope>
    <source>
        <strain evidence="6 8">ANU1</strain>
    </source>
</reference>
<dbReference type="EMBL" id="CP016176">
    <property type="protein sequence ID" value="AOM42061.1"/>
    <property type="molecule type" value="Genomic_DNA"/>
</dbReference>